<dbReference type="EMBL" id="AMQM01000377">
    <property type="status" value="NOT_ANNOTATED_CDS"/>
    <property type="molecule type" value="Genomic_DNA"/>
</dbReference>
<feature type="transmembrane region" description="Helical" evidence="5">
    <location>
        <begin position="47"/>
        <end position="70"/>
    </location>
</feature>
<dbReference type="InParanoid" id="T1EHD6"/>
<feature type="domain" description="Neurotransmitter-gated ion-channel transmembrane" evidence="7">
    <location>
        <begin position="53"/>
        <end position="82"/>
    </location>
</feature>
<dbReference type="Proteomes" id="UP000015101">
    <property type="component" value="Unassembled WGS sequence"/>
</dbReference>
<protein>
    <submittedName>
        <fullName evidence="8 9">Uncharacterized protein</fullName>
    </submittedName>
</protein>
<evidence type="ECO:0000256" key="3">
    <source>
        <dbReference type="ARBA" id="ARBA00022989"/>
    </source>
</evidence>
<reference evidence="8 10" key="2">
    <citation type="journal article" date="2013" name="Nature">
        <title>Insights into bilaterian evolution from three spiralian genomes.</title>
        <authorList>
            <person name="Simakov O."/>
            <person name="Marletaz F."/>
            <person name="Cho S.J."/>
            <person name="Edsinger-Gonzales E."/>
            <person name="Havlak P."/>
            <person name="Hellsten U."/>
            <person name="Kuo D.H."/>
            <person name="Larsson T."/>
            <person name="Lv J."/>
            <person name="Arendt D."/>
            <person name="Savage R."/>
            <person name="Osoegawa K."/>
            <person name="de Jong P."/>
            <person name="Grimwood J."/>
            <person name="Chapman J.A."/>
            <person name="Shapiro H."/>
            <person name="Aerts A."/>
            <person name="Otillar R.P."/>
            <person name="Terry A.Y."/>
            <person name="Boore J.L."/>
            <person name="Grigoriev I.V."/>
            <person name="Lindberg D.R."/>
            <person name="Seaver E.C."/>
            <person name="Weisblat D.A."/>
            <person name="Putnam N.H."/>
            <person name="Rokhsar D.S."/>
        </authorList>
    </citation>
    <scope>NUCLEOTIDE SEQUENCE</scope>
</reference>
<accession>T1EHD6</accession>
<dbReference type="EnsemblMetazoa" id="HelroT127282">
    <property type="protein sequence ID" value="HelroP127282"/>
    <property type="gene ID" value="HelroG127282"/>
</dbReference>
<proteinExistence type="predicted"/>
<keyword evidence="3 5" id="KW-1133">Transmembrane helix</keyword>
<dbReference type="KEGG" id="hro:HELRODRAFT_127282"/>
<dbReference type="GO" id="GO:0004888">
    <property type="term" value="F:transmembrane signaling receptor activity"/>
    <property type="evidence" value="ECO:0007669"/>
    <property type="project" value="InterPro"/>
</dbReference>
<evidence type="ECO:0000259" key="6">
    <source>
        <dbReference type="Pfam" id="PF02931"/>
    </source>
</evidence>
<keyword evidence="10" id="KW-1185">Reference proteome</keyword>
<dbReference type="SUPFAM" id="SSF90112">
    <property type="entry name" value="Neurotransmitter-gated ion-channel transmembrane pore"/>
    <property type="match status" value="1"/>
</dbReference>
<name>T1EHD6_HELRO</name>
<reference evidence="10" key="1">
    <citation type="submission" date="2012-12" db="EMBL/GenBank/DDBJ databases">
        <authorList>
            <person name="Hellsten U."/>
            <person name="Grimwood J."/>
            <person name="Chapman J.A."/>
            <person name="Shapiro H."/>
            <person name="Aerts A."/>
            <person name="Otillar R.P."/>
            <person name="Terry A.Y."/>
            <person name="Boore J.L."/>
            <person name="Simakov O."/>
            <person name="Marletaz F."/>
            <person name="Cho S.-J."/>
            <person name="Edsinger-Gonzales E."/>
            <person name="Havlak P."/>
            <person name="Kuo D.-H."/>
            <person name="Larsson T."/>
            <person name="Lv J."/>
            <person name="Arendt D."/>
            <person name="Savage R."/>
            <person name="Osoegawa K."/>
            <person name="de Jong P."/>
            <person name="Lindberg D.R."/>
            <person name="Seaver E.C."/>
            <person name="Weisblat D.A."/>
            <person name="Putnam N.H."/>
            <person name="Grigoriev I.V."/>
            <person name="Rokhsar D.S."/>
        </authorList>
    </citation>
    <scope>NUCLEOTIDE SEQUENCE</scope>
</reference>
<dbReference type="CTD" id="20195986"/>
<dbReference type="STRING" id="6412.T1EHD6"/>
<evidence type="ECO:0000313" key="8">
    <source>
        <dbReference type="EMBL" id="ESO13194.1"/>
    </source>
</evidence>
<gene>
    <name evidence="9" type="primary">20195986</name>
    <name evidence="8" type="ORF">HELRODRAFT_127282</name>
</gene>
<feature type="domain" description="Neurotransmitter-gated ion-channel ligand-binding" evidence="6">
    <location>
        <begin position="1"/>
        <end position="45"/>
    </location>
</feature>
<dbReference type="InterPro" id="IPR036719">
    <property type="entry name" value="Neuro-gated_channel_TM_sf"/>
</dbReference>
<dbReference type="GO" id="GO:0016020">
    <property type="term" value="C:membrane"/>
    <property type="evidence" value="ECO:0007669"/>
    <property type="project" value="UniProtKB-SubCell"/>
</dbReference>
<evidence type="ECO:0000256" key="4">
    <source>
        <dbReference type="ARBA" id="ARBA00023136"/>
    </source>
</evidence>
<dbReference type="InterPro" id="IPR038050">
    <property type="entry name" value="Neuro_actylchol_rec"/>
</dbReference>
<evidence type="ECO:0000256" key="5">
    <source>
        <dbReference type="SAM" id="Phobius"/>
    </source>
</evidence>
<keyword evidence="2 5" id="KW-0812">Transmembrane</keyword>
<dbReference type="GeneID" id="20195986"/>
<dbReference type="RefSeq" id="XP_009009914.1">
    <property type="nucleotide sequence ID" value="XM_009011666.1"/>
</dbReference>
<evidence type="ECO:0000256" key="2">
    <source>
        <dbReference type="ARBA" id="ARBA00022692"/>
    </source>
</evidence>
<dbReference type="InterPro" id="IPR006202">
    <property type="entry name" value="Neur_chan_lig-bd"/>
</dbReference>
<dbReference type="FunFam" id="2.70.170.10:FF:000106">
    <property type="entry name" value="Si:ch211-39a7.1"/>
    <property type="match status" value="1"/>
</dbReference>
<dbReference type="InterPro" id="IPR036734">
    <property type="entry name" value="Neur_chan_lig-bd_sf"/>
</dbReference>
<dbReference type="PANTHER" id="PTHR18945">
    <property type="entry name" value="NEUROTRANSMITTER GATED ION CHANNEL"/>
    <property type="match status" value="1"/>
</dbReference>
<evidence type="ECO:0000259" key="7">
    <source>
        <dbReference type="Pfam" id="PF02932"/>
    </source>
</evidence>
<evidence type="ECO:0000256" key="1">
    <source>
        <dbReference type="ARBA" id="ARBA00004141"/>
    </source>
</evidence>
<dbReference type="Gene3D" id="1.20.58.390">
    <property type="entry name" value="Neurotransmitter-gated ion-channel transmembrane domain"/>
    <property type="match status" value="1"/>
</dbReference>
<dbReference type="OrthoDB" id="5975154at2759"/>
<dbReference type="Pfam" id="PF02931">
    <property type="entry name" value="Neur_chan_LBD"/>
    <property type="match status" value="1"/>
</dbReference>
<comment type="subcellular location">
    <subcellularLocation>
        <location evidence="1">Membrane</location>
        <topology evidence="1">Multi-pass membrane protein</topology>
    </subcellularLocation>
</comment>
<dbReference type="OMA" id="ATYIDIT"/>
<dbReference type="InterPro" id="IPR006029">
    <property type="entry name" value="Neurotrans-gated_channel_TM"/>
</dbReference>
<keyword evidence="4 5" id="KW-0472">Membrane</keyword>
<evidence type="ECO:0000313" key="10">
    <source>
        <dbReference type="Proteomes" id="UP000015101"/>
    </source>
</evidence>
<dbReference type="AlphaFoldDB" id="T1EHD6"/>
<dbReference type="EMBL" id="KB095811">
    <property type="protein sequence ID" value="ESO13194.1"/>
    <property type="molecule type" value="Genomic_DNA"/>
</dbReference>
<dbReference type="Pfam" id="PF02932">
    <property type="entry name" value="Neur_chan_memb"/>
    <property type="match status" value="1"/>
</dbReference>
<evidence type="ECO:0000313" key="9">
    <source>
        <dbReference type="EnsemblMetazoa" id="HelroP127282"/>
    </source>
</evidence>
<sequence length="86" mass="9879">IDLSNYQINGEWDLLEAPAIRNVIKYDCCEATYIDITFTIHIRRRSLYYGFNLIIPCALISMLTLLTFLLPPDEGEKIGLGRLVLM</sequence>
<organism evidence="9 10">
    <name type="scientific">Helobdella robusta</name>
    <name type="common">Californian leech</name>
    <dbReference type="NCBI Taxonomy" id="6412"/>
    <lineage>
        <taxon>Eukaryota</taxon>
        <taxon>Metazoa</taxon>
        <taxon>Spiralia</taxon>
        <taxon>Lophotrochozoa</taxon>
        <taxon>Annelida</taxon>
        <taxon>Clitellata</taxon>
        <taxon>Hirudinea</taxon>
        <taxon>Rhynchobdellida</taxon>
        <taxon>Glossiphoniidae</taxon>
        <taxon>Helobdella</taxon>
    </lineage>
</organism>
<dbReference type="GO" id="GO:0005230">
    <property type="term" value="F:extracellular ligand-gated monoatomic ion channel activity"/>
    <property type="evidence" value="ECO:0007669"/>
    <property type="project" value="InterPro"/>
</dbReference>
<dbReference type="SUPFAM" id="SSF63712">
    <property type="entry name" value="Nicotinic receptor ligand binding domain-like"/>
    <property type="match status" value="1"/>
</dbReference>
<dbReference type="InterPro" id="IPR006201">
    <property type="entry name" value="Neur_channel"/>
</dbReference>
<dbReference type="Gene3D" id="2.70.170.10">
    <property type="entry name" value="Neurotransmitter-gated ion-channel ligand-binding domain"/>
    <property type="match status" value="1"/>
</dbReference>
<dbReference type="HOGENOM" id="CLU_2504216_0_0_1"/>
<dbReference type="eggNOG" id="KOG3646">
    <property type="taxonomic scope" value="Eukaryota"/>
</dbReference>
<reference evidence="9" key="3">
    <citation type="submission" date="2015-06" db="UniProtKB">
        <authorList>
            <consortium name="EnsemblMetazoa"/>
        </authorList>
    </citation>
    <scope>IDENTIFICATION</scope>
</reference>